<keyword evidence="4" id="KW-1185">Reference proteome</keyword>
<evidence type="ECO:0000256" key="2">
    <source>
        <dbReference type="SAM" id="SignalP"/>
    </source>
</evidence>
<dbReference type="PANTHER" id="PTHR36920:SF1">
    <property type="entry name" value="OUTER MEMBRANE PROTEIN W"/>
    <property type="match status" value="1"/>
</dbReference>
<feature type="chain" id="PRO_5011120563" evidence="2">
    <location>
        <begin position="23"/>
        <end position="241"/>
    </location>
</feature>
<dbReference type="GO" id="GO:0055085">
    <property type="term" value="P:transmembrane transport"/>
    <property type="evidence" value="ECO:0007669"/>
    <property type="project" value="TreeGrafter"/>
</dbReference>
<dbReference type="EMBL" id="FCNY02000004">
    <property type="protein sequence ID" value="SAL29656.1"/>
    <property type="molecule type" value="Genomic_DNA"/>
</dbReference>
<dbReference type="InterPro" id="IPR011250">
    <property type="entry name" value="OMP/PagP_B-barrel"/>
</dbReference>
<reference evidence="4" key="1">
    <citation type="submission" date="2016-01" db="EMBL/GenBank/DDBJ databases">
        <authorList>
            <person name="Peeters C."/>
        </authorList>
    </citation>
    <scope>NUCLEOTIDE SEQUENCE [LARGE SCALE GENOMIC DNA]</scope>
</reference>
<proteinExistence type="predicted"/>
<dbReference type="InterPro" id="IPR005618">
    <property type="entry name" value="OMPW"/>
</dbReference>
<dbReference type="Pfam" id="PF03922">
    <property type="entry name" value="OmpW"/>
    <property type="match status" value="1"/>
</dbReference>
<keyword evidence="2" id="KW-0732">Signal</keyword>
<sequence>MKASRLMVLCAALASSATASHAQSLQNLYVTAGWFHLAPQDSSGPFTVTSVNGRPVNIVQPNTGAGASSADTFGVVLGYFVTPHIAAELEVGIPPKFDISGTGSLDSFGKLGTVKQWSPALLFKYVFFEPQAKFRPYVGVGVTRTSFSDAEITNAAFEARALGGATTAEADTTWAPIFNIGFNYAVNEHWFGVMSLSYIPLHTTGHFTTTSQTPLGPVTRRSEAKLTLDPIVFSLRVGYRF</sequence>
<dbReference type="Gene3D" id="2.40.160.20">
    <property type="match status" value="1"/>
</dbReference>
<evidence type="ECO:0000313" key="3">
    <source>
        <dbReference type="EMBL" id="SAL29656.1"/>
    </source>
</evidence>
<protein>
    <submittedName>
        <fullName evidence="3">Outer membrane protein</fullName>
    </submittedName>
</protein>
<gene>
    <name evidence="3" type="ORF">AWB70_01773</name>
</gene>
<dbReference type="GO" id="GO:0009279">
    <property type="term" value="C:cell outer membrane"/>
    <property type="evidence" value="ECO:0007669"/>
    <property type="project" value="UniProtKB-SubCell"/>
</dbReference>
<dbReference type="SUPFAM" id="SSF56925">
    <property type="entry name" value="OMPA-like"/>
    <property type="match status" value="1"/>
</dbReference>
<evidence type="ECO:0000256" key="1">
    <source>
        <dbReference type="ARBA" id="ARBA00004442"/>
    </source>
</evidence>
<organism evidence="3 4">
    <name type="scientific">Caballeronia cordobensis</name>
    <name type="common">Burkholderia cordobensis</name>
    <dbReference type="NCBI Taxonomy" id="1353886"/>
    <lineage>
        <taxon>Bacteria</taxon>
        <taxon>Pseudomonadati</taxon>
        <taxon>Pseudomonadota</taxon>
        <taxon>Betaproteobacteria</taxon>
        <taxon>Burkholderiales</taxon>
        <taxon>Burkholderiaceae</taxon>
        <taxon>Caballeronia</taxon>
    </lineage>
</organism>
<comment type="subcellular location">
    <subcellularLocation>
        <location evidence="1">Cell outer membrane</location>
    </subcellularLocation>
</comment>
<dbReference type="Proteomes" id="UP000054740">
    <property type="component" value="Unassembled WGS sequence"/>
</dbReference>
<dbReference type="PANTHER" id="PTHR36920">
    <property type="match status" value="1"/>
</dbReference>
<evidence type="ECO:0000313" key="4">
    <source>
        <dbReference type="Proteomes" id="UP000054740"/>
    </source>
</evidence>
<name>A0A158GC71_CABCO</name>
<feature type="signal peptide" evidence="2">
    <location>
        <begin position="1"/>
        <end position="22"/>
    </location>
</feature>
<accession>A0A158GC71</accession>
<dbReference type="AlphaFoldDB" id="A0A158GC71"/>